<dbReference type="RefSeq" id="WP_200352892.1">
    <property type="nucleotide sequence ID" value="NZ_BAABHZ010000001.1"/>
</dbReference>
<dbReference type="AlphaFoldDB" id="A0A934R7Z0"/>
<keyword evidence="3" id="KW-1185">Reference proteome</keyword>
<dbReference type="Gene3D" id="1.20.120.160">
    <property type="entry name" value="HPT domain"/>
    <property type="match status" value="1"/>
</dbReference>
<name>A0A934R7Z0_9BACT</name>
<evidence type="ECO:0000313" key="2">
    <source>
        <dbReference type="EMBL" id="MBK1817967.1"/>
    </source>
</evidence>
<dbReference type="InterPro" id="IPR036641">
    <property type="entry name" value="HPT_dom_sf"/>
</dbReference>
<proteinExistence type="predicted"/>
<dbReference type="SUPFAM" id="SSF47226">
    <property type="entry name" value="Histidine-containing phosphotransfer domain, HPT domain"/>
    <property type="match status" value="1"/>
</dbReference>
<reference evidence="2" key="1">
    <citation type="submission" date="2021-01" db="EMBL/GenBank/DDBJ databases">
        <title>Modified the classification status of verrucomicrobia.</title>
        <authorList>
            <person name="Feng X."/>
        </authorList>
    </citation>
    <scope>NUCLEOTIDE SEQUENCE</scope>
    <source>
        <strain evidence="2">JCM 18052</strain>
    </source>
</reference>
<dbReference type="Pfam" id="PF01627">
    <property type="entry name" value="Hpt"/>
    <property type="match status" value="1"/>
</dbReference>
<evidence type="ECO:0000313" key="3">
    <source>
        <dbReference type="Proteomes" id="UP000600139"/>
    </source>
</evidence>
<dbReference type="Proteomes" id="UP000600139">
    <property type="component" value="Unassembled WGS sequence"/>
</dbReference>
<evidence type="ECO:0000259" key="1">
    <source>
        <dbReference type="Pfam" id="PF01627"/>
    </source>
</evidence>
<sequence length="126" mass="13672">MDSEPTTSSDSLLDVSQLDTFVMLGYDEYSELLGDVRREVPNYFTVIHGAIASGDSKTCSAACHSCRGMLSYFGCVVLNNLLGGLENGPLPDKSQADPIHDELLTTWNNSLNALLGWEKTVPDFAP</sequence>
<protein>
    <submittedName>
        <fullName evidence="2">Hpt domain-containing protein</fullName>
    </submittedName>
</protein>
<dbReference type="EMBL" id="JAENIK010000012">
    <property type="protein sequence ID" value="MBK1817967.1"/>
    <property type="molecule type" value="Genomic_DNA"/>
</dbReference>
<comment type="caution">
    <text evidence="2">The sequence shown here is derived from an EMBL/GenBank/DDBJ whole genome shotgun (WGS) entry which is preliminary data.</text>
</comment>
<dbReference type="GO" id="GO:0000160">
    <property type="term" value="P:phosphorelay signal transduction system"/>
    <property type="evidence" value="ECO:0007669"/>
    <property type="project" value="InterPro"/>
</dbReference>
<organism evidence="2 3">
    <name type="scientific">Luteolibacter yonseiensis</name>
    <dbReference type="NCBI Taxonomy" id="1144680"/>
    <lineage>
        <taxon>Bacteria</taxon>
        <taxon>Pseudomonadati</taxon>
        <taxon>Verrucomicrobiota</taxon>
        <taxon>Verrucomicrobiia</taxon>
        <taxon>Verrucomicrobiales</taxon>
        <taxon>Verrucomicrobiaceae</taxon>
        <taxon>Luteolibacter</taxon>
    </lineage>
</organism>
<dbReference type="InterPro" id="IPR008207">
    <property type="entry name" value="Sig_transdc_His_kin_Hpt_dom"/>
</dbReference>
<accession>A0A934R7Z0</accession>
<dbReference type="GO" id="GO:0004672">
    <property type="term" value="F:protein kinase activity"/>
    <property type="evidence" value="ECO:0007669"/>
    <property type="project" value="UniProtKB-ARBA"/>
</dbReference>
<gene>
    <name evidence="2" type="ORF">JIN84_20260</name>
</gene>
<feature type="domain" description="HPt" evidence="1">
    <location>
        <begin position="31"/>
        <end position="115"/>
    </location>
</feature>